<dbReference type="InterPro" id="IPR017441">
    <property type="entry name" value="Protein_kinase_ATP_BS"/>
</dbReference>
<dbReference type="PANTHER" id="PTHR11909">
    <property type="entry name" value="CASEIN KINASE-RELATED"/>
    <property type="match status" value="1"/>
</dbReference>
<dbReference type="STRING" id="1328759.A0A5C2SK24"/>
<dbReference type="EMBL" id="ML122261">
    <property type="protein sequence ID" value="RPD61796.1"/>
    <property type="molecule type" value="Genomic_DNA"/>
</dbReference>
<feature type="domain" description="Protein kinase" evidence="2">
    <location>
        <begin position="16"/>
        <end position="279"/>
    </location>
</feature>
<dbReference type="InterPro" id="IPR050235">
    <property type="entry name" value="CK1_Ser-Thr_kinase"/>
</dbReference>
<dbReference type="Proteomes" id="UP000313359">
    <property type="component" value="Unassembled WGS sequence"/>
</dbReference>
<dbReference type="SUPFAM" id="SSF56112">
    <property type="entry name" value="Protein kinase-like (PK-like)"/>
    <property type="match status" value="1"/>
</dbReference>
<keyword evidence="4" id="KW-1185">Reference proteome</keyword>
<keyword evidence="3" id="KW-0808">Transferase</keyword>
<dbReference type="PROSITE" id="PS00107">
    <property type="entry name" value="PROTEIN_KINASE_ATP"/>
    <property type="match status" value="1"/>
</dbReference>
<dbReference type="AlphaFoldDB" id="A0A5C2SK24"/>
<name>A0A5C2SK24_9APHY</name>
<sequence length="331" mass="37773">MSTSDYVHSFTVRGIYQVKFLLGEGATGSVWEAFNILTGLRVAIKTQPIPVDPALPPILPYEVKVYDLLRGSEGIPSIHWSGIDGNQQVMVMDLLSPNLNGLRRVCRGTLSLRTICMLAEQMLARIQFIHSRGIISGDIKPHNFALGSYDKTRTLHLFDFSHAQLFINPSTGEHIPFSTTRITTGTIRYASVAAHKGHEVSRRDDIESLLYTLLELYHGRLPWHNLSKRRDGLFDDHIAGMKEGTEFRDFLSRSLPEFRSFHAHCMSLSYGQTPDYALLRGLFRERMGKEGWQYDWIFDWENGSSTEKGTLVPDDYVFDLRFVERRALYPS</sequence>
<evidence type="ECO:0000256" key="1">
    <source>
        <dbReference type="PROSITE-ProRule" id="PRU10141"/>
    </source>
</evidence>
<reference evidence="3" key="1">
    <citation type="journal article" date="2018" name="Genome Biol. Evol.">
        <title>Genomics and development of Lentinus tigrinus, a white-rot wood-decaying mushroom with dimorphic fruiting bodies.</title>
        <authorList>
            <person name="Wu B."/>
            <person name="Xu Z."/>
            <person name="Knudson A."/>
            <person name="Carlson A."/>
            <person name="Chen N."/>
            <person name="Kovaka S."/>
            <person name="LaButti K."/>
            <person name="Lipzen A."/>
            <person name="Pennachio C."/>
            <person name="Riley R."/>
            <person name="Schakwitz W."/>
            <person name="Umezawa K."/>
            <person name="Ohm R.A."/>
            <person name="Grigoriev I.V."/>
            <person name="Nagy L.G."/>
            <person name="Gibbons J."/>
            <person name="Hibbett D."/>
        </authorList>
    </citation>
    <scope>NUCLEOTIDE SEQUENCE [LARGE SCALE GENOMIC DNA]</scope>
    <source>
        <strain evidence="3">ALCF2SS1-6</strain>
    </source>
</reference>
<dbReference type="GO" id="GO:0004672">
    <property type="term" value="F:protein kinase activity"/>
    <property type="evidence" value="ECO:0007669"/>
    <property type="project" value="InterPro"/>
</dbReference>
<keyword evidence="1" id="KW-0067">ATP-binding</keyword>
<dbReference type="InterPro" id="IPR000719">
    <property type="entry name" value="Prot_kinase_dom"/>
</dbReference>
<dbReference type="InterPro" id="IPR011009">
    <property type="entry name" value="Kinase-like_dom_sf"/>
</dbReference>
<dbReference type="OrthoDB" id="3258886at2759"/>
<protein>
    <submittedName>
        <fullName evidence="3">Kinase-like protein</fullName>
    </submittedName>
</protein>
<dbReference type="Gene3D" id="1.10.510.10">
    <property type="entry name" value="Transferase(Phosphotransferase) domain 1"/>
    <property type="match status" value="1"/>
</dbReference>
<keyword evidence="3" id="KW-0418">Kinase</keyword>
<keyword evidence="1" id="KW-0547">Nucleotide-binding</keyword>
<dbReference type="GO" id="GO:0005524">
    <property type="term" value="F:ATP binding"/>
    <property type="evidence" value="ECO:0007669"/>
    <property type="project" value="UniProtKB-UniRule"/>
</dbReference>
<organism evidence="3 4">
    <name type="scientific">Lentinus tigrinus ALCF2SS1-6</name>
    <dbReference type="NCBI Taxonomy" id="1328759"/>
    <lineage>
        <taxon>Eukaryota</taxon>
        <taxon>Fungi</taxon>
        <taxon>Dikarya</taxon>
        <taxon>Basidiomycota</taxon>
        <taxon>Agaricomycotina</taxon>
        <taxon>Agaricomycetes</taxon>
        <taxon>Polyporales</taxon>
        <taxon>Polyporaceae</taxon>
        <taxon>Lentinus</taxon>
    </lineage>
</organism>
<feature type="binding site" evidence="1">
    <location>
        <position position="45"/>
    </location>
    <ligand>
        <name>ATP</name>
        <dbReference type="ChEBI" id="CHEBI:30616"/>
    </ligand>
</feature>
<dbReference type="SMART" id="SM00220">
    <property type="entry name" value="S_TKc"/>
    <property type="match status" value="1"/>
</dbReference>
<evidence type="ECO:0000259" key="2">
    <source>
        <dbReference type="PROSITE" id="PS50011"/>
    </source>
</evidence>
<proteinExistence type="predicted"/>
<evidence type="ECO:0000313" key="3">
    <source>
        <dbReference type="EMBL" id="RPD61796.1"/>
    </source>
</evidence>
<evidence type="ECO:0000313" key="4">
    <source>
        <dbReference type="Proteomes" id="UP000313359"/>
    </source>
</evidence>
<accession>A0A5C2SK24</accession>
<dbReference type="Pfam" id="PF00069">
    <property type="entry name" value="Pkinase"/>
    <property type="match status" value="1"/>
</dbReference>
<dbReference type="PROSITE" id="PS50011">
    <property type="entry name" value="PROTEIN_KINASE_DOM"/>
    <property type="match status" value="1"/>
</dbReference>
<gene>
    <name evidence="3" type="ORF">L227DRAFT_524287</name>
</gene>